<proteinExistence type="inferred from homology"/>
<evidence type="ECO:0000256" key="2">
    <source>
        <dbReference type="ARBA" id="ARBA00022741"/>
    </source>
</evidence>
<evidence type="ECO:0000259" key="7">
    <source>
        <dbReference type="SMART" id="SM00968"/>
    </source>
</evidence>
<feature type="coiled-coil region" evidence="6">
    <location>
        <begin position="662"/>
        <end position="801"/>
    </location>
</feature>
<dbReference type="GO" id="GO:0016887">
    <property type="term" value="F:ATP hydrolysis activity"/>
    <property type="evidence" value="ECO:0007669"/>
    <property type="project" value="InterPro"/>
</dbReference>
<evidence type="ECO:0000256" key="6">
    <source>
        <dbReference type="HAMAP-Rule" id="MF_01894"/>
    </source>
</evidence>
<keyword evidence="4 6" id="KW-0175">Coiled coil</keyword>
<protein>
    <recommendedName>
        <fullName evidence="6">Chromosome partition protein Smc</fullName>
    </recommendedName>
</protein>
<organism evidence="8 9">
    <name type="scientific">Dechloromonas agitata</name>
    <dbReference type="NCBI Taxonomy" id="73030"/>
    <lineage>
        <taxon>Bacteria</taxon>
        <taxon>Pseudomonadati</taxon>
        <taxon>Pseudomonadota</taxon>
        <taxon>Betaproteobacteria</taxon>
        <taxon>Rhodocyclales</taxon>
        <taxon>Azonexaceae</taxon>
        <taxon>Dechloromonas</taxon>
    </lineage>
</organism>
<keyword evidence="2 6" id="KW-0547">Nucleotide-binding</keyword>
<dbReference type="InterPro" id="IPR011890">
    <property type="entry name" value="SMC_prok"/>
</dbReference>
<keyword evidence="3 6" id="KW-0067">ATP-binding</keyword>
<dbReference type="Gene3D" id="3.40.50.300">
    <property type="entry name" value="P-loop containing nucleotide triphosphate hydrolases"/>
    <property type="match status" value="2"/>
</dbReference>
<dbReference type="InterPro" id="IPR003395">
    <property type="entry name" value="RecF/RecN/SMC_N"/>
</dbReference>
<dbReference type="AlphaFoldDB" id="A0A930FYG0"/>
<evidence type="ECO:0000256" key="1">
    <source>
        <dbReference type="ARBA" id="ARBA00022490"/>
    </source>
</evidence>
<dbReference type="SMART" id="SM00968">
    <property type="entry name" value="SMC_hinge"/>
    <property type="match status" value="1"/>
</dbReference>
<dbReference type="GO" id="GO:0006260">
    <property type="term" value="P:DNA replication"/>
    <property type="evidence" value="ECO:0007669"/>
    <property type="project" value="UniProtKB-UniRule"/>
</dbReference>
<dbReference type="SUPFAM" id="SSF52540">
    <property type="entry name" value="P-loop containing nucleoside triphosphate hydrolases"/>
    <property type="match status" value="1"/>
</dbReference>
<evidence type="ECO:0000313" key="9">
    <source>
        <dbReference type="Proteomes" id="UP000718593"/>
    </source>
</evidence>
<dbReference type="NCBIfam" id="TIGR02168">
    <property type="entry name" value="SMC_prok_B"/>
    <property type="match status" value="1"/>
</dbReference>
<dbReference type="PANTHER" id="PTHR43977">
    <property type="entry name" value="STRUCTURAL MAINTENANCE OF CHROMOSOMES PROTEIN 3"/>
    <property type="match status" value="1"/>
</dbReference>
<gene>
    <name evidence="6 8" type="primary">smc</name>
    <name evidence="8" type="ORF">HXL68_04320</name>
</gene>
<dbReference type="GO" id="GO:0007059">
    <property type="term" value="P:chromosome segregation"/>
    <property type="evidence" value="ECO:0007669"/>
    <property type="project" value="UniProtKB-UniRule"/>
</dbReference>
<name>A0A930FYG0_9RHOO</name>
<evidence type="ECO:0000256" key="3">
    <source>
        <dbReference type="ARBA" id="ARBA00022840"/>
    </source>
</evidence>
<reference evidence="8" key="1">
    <citation type="submission" date="2020-04" db="EMBL/GenBank/DDBJ databases">
        <title>Deep metagenomics examines the oral microbiome during advanced dental caries in children, revealing novel taxa and co-occurrences with host molecules.</title>
        <authorList>
            <person name="Baker J.L."/>
            <person name="Morton J.T."/>
            <person name="Dinis M."/>
            <person name="Alvarez R."/>
            <person name="Tran N.C."/>
            <person name="Knight R."/>
            <person name="Edlund A."/>
        </authorList>
    </citation>
    <scope>NUCLEOTIDE SEQUENCE</scope>
    <source>
        <strain evidence="8">JCVI_32_bin.24</strain>
    </source>
</reference>
<dbReference type="CDD" id="cd03278">
    <property type="entry name" value="ABC_SMC_barmotin"/>
    <property type="match status" value="2"/>
</dbReference>
<dbReference type="InterPro" id="IPR010935">
    <property type="entry name" value="SMC_hinge"/>
</dbReference>
<dbReference type="GO" id="GO:0003677">
    <property type="term" value="F:DNA binding"/>
    <property type="evidence" value="ECO:0007669"/>
    <property type="project" value="UniProtKB-UniRule"/>
</dbReference>
<accession>A0A930FYG0</accession>
<dbReference type="InterPro" id="IPR024704">
    <property type="entry name" value="SMC"/>
</dbReference>
<dbReference type="InterPro" id="IPR036277">
    <property type="entry name" value="SMC_hinge_sf"/>
</dbReference>
<feature type="binding site" evidence="6">
    <location>
        <begin position="32"/>
        <end position="39"/>
    </location>
    <ligand>
        <name>ATP</name>
        <dbReference type="ChEBI" id="CHEBI:30616"/>
    </ligand>
</feature>
<feature type="coiled-coil region" evidence="6">
    <location>
        <begin position="987"/>
        <end position="1014"/>
    </location>
</feature>
<evidence type="ECO:0000256" key="4">
    <source>
        <dbReference type="ARBA" id="ARBA00023054"/>
    </source>
</evidence>
<dbReference type="Proteomes" id="UP000718593">
    <property type="component" value="Unassembled WGS sequence"/>
</dbReference>
<comment type="subcellular location">
    <subcellularLocation>
        <location evidence="6">Cytoplasm</location>
    </subcellularLocation>
</comment>
<keyword evidence="5 6" id="KW-0238">DNA-binding</keyword>
<keyword evidence="1 6" id="KW-0963">Cytoplasm</keyword>
<feature type="coiled-coil region" evidence="6">
    <location>
        <begin position="170"/>
        <end position="498"/>
    </location>
</feature>
<dbReference type="EMBL" id="JABZMI010000050">
    <property type="protein sequence ID" value="MBF1164249.1"/>
    <property type="molecule type" value="Genomic_DNA"/>
</dbReference>
<comment type="similarity">
    <text evidence="6">Belongs to the SMC family.</text>
</comment>
<dbReference type="PIRSF" id="PIRSF005719">
    <property type="entry name" value="SMC"/>
    <property type="match status" value="1"/>
</dbReference>
<comment type="caution">
    <text evidence="8">The sequence shown here is derived from an EMBL/GenBank/DDBJ whole genome shotgun (WGS) entry which is preliminary data.</text>
</comment>
<comment type="domain">
    <text evidence="6">Contains large globular domains required for ATP hydrolysis at each terminus and a third globular domain forming a flexible hinge near the middle of the molecule. These domains are separated by coiled-coil structures.</text>
</comment>
<dbReference type="Pfam" id="PF06470">
    <property type="entry name" value="SMC_hinge"/>
    <property type="match status" value="1"/>
</dbReference>
<evidence type="ECO:0000256" key="5">
    <source>
        <dbReference type="ARBA" id="ARBA00023125"/>
    </source>
</evidence>
<dbReference type="HAMAP" id="MF_01894">
    <property type="entry name" value="Smc_prok"/>
    <property type="match status" value="1"/>
</dbReference>
<dbReference type="GO" id="GO:0005694">
    <property type="term" value="C:chromosome"/>
    <property type="evidence" value="ECO:0007669"/>
    <property type="project" value="InterPro"/>
</dbReference>
<comment type="subunit">
    <text evidence="6">Homodimer.</text>
</comment>
<dbReference type="GO" id="GO:0005737">
    <property type="term" value="C:cytoplasm"/>
    <property type="evidence" value="ECO:0007669"/>
    <property type="project" value="UniProtKB-SubCell"/>
</dbReference>
<evidence type="ECO:0000313" key="8">
    <source>
        <dbReference type="EMBL" id="MBF1164249.1"/>
    </source>
</evidence>
<dbReference type="InterPro" id="IPR027417">
    <property type="entry name" value="P-loop_NTPase"/>
</dbReference>
<dbReference type="GO" id="GO:0005524">
    <property type="term" value="F:ATP binding"/>
    <property type="evidence" value="ECO:0007669"/>
    <property type="project" value="UniProtKB-UniRule"/>
</dbReference>
<dbReference type="SUPFAM" id="SSF75553">
    <property type="entry name" value="Smc hinge domain"/>
    <property type="match status" value="1"/>
</dbReference>
<dbReference type="GO" id="GO:0007062">
    <property type="term" value="P:sister chromatid cohesion"/>
    <property type="evidence" value="ECO:0007669"/>
    <property type="project" value="InterPro"/>
</dbReference>
<dbReference type="Pfam" id="PF02463">
    <property type="entry name" value="SMC_N"/>
    <property type="match status" value="1"/>
</dbReference>
<dbReference type="GO" id="GO:0030261">
    <property type="term" value="P:chromosome condensation"/>
    <property type="evidence" value="ECO:0007669"/>
    <property type="project" value="InterPro"/>
</dbReference>
<comment type="function">
    <text evidence="6">Required for chromosome condensation and partitioning.</text>
</comment>
<sequence>MRLTKLKLAGFKSFVDPTTVALPGQLVGVVGPNGCGKSNIMDAVRWVLGESKASELRGESMMDVIFNGSTNRKPVSRASVELIFDNSLGRAMGQWSQYAELSVKRMLTRQGQSDYFINNLKVRRKDITDLFLGTGLGPRAYAIIGQGMISRIIEAKPDDLRVFLEEAAGVTRYKERRKETQGRLEDTRENLLRVEDIREELGHQIERLESQAEVARRYHALNEQLTQRQQLLWLLRKREAEAERQRLALEVERATTELEAQSAALRETEARAEETREAHFAAGDALHNAQSEMYAANAEVARFEAEIRHRRESRSQLEARLVQLEGELAHWTATAEKLAEDRLKWEETQEIARLRVEEAEERLHQQMNIAPQVEEDHAQAQEELLRLRTRSSTGEQKLEVELTNKSHAQRALQAIAQRRERLREETFGEAPDELELAEREEELAMLREELAGDQDHLQQLQQEMPQLEARRREAQGELQRIERELAAGQARQAALEQMQTRSQQSGKLPEWLRRHGLENAPPLWQTIHVEAGWEDAVEAVLRERLSAIACDDPGKLGEWLSDRPEARLSVVLGGAVGEMAGNPASLSARVRSDDPAVRAVLIDWLGQVRVAESLADGLAMRGELPLGAAIVTRGGDLLTQHSVTFFAPDQGEHGLLERQREIETLAGGIAQAEEQAEAVREQLVMFDEQVADKKEEMDEIRQYVTDRQQRVHVVQMEVLKLTQAIERYKEQKERIAEQLAELAEEEEGEREREMAADERIEEIRDGLGRIRVLVAGAQSRLDECERAVRAERERNADLDRALREAQFSLREADGKLQDVFAQQAMAQRELTRIEKDRAQCAEQVQAAPADVMEEALQAALEARQAAEKVLAGKRDALEAATGALRALEEQRLKIEQGLEPLRVRIGELKLKEQAAALNTEQFAMQLVEAGADEGALLLEIGQAKAPSLQGEITRLNNAIAELGAVNLAALQELETAAERKGYLDMQAADLTEAMETLENAIRRIDRETRELLQNTFDTVNGHFGTLFPELFGGGRAELVMTGEEILDAGVQVIAQPPGKKNSTIHLLSGGEKALTAIALVFAMFQLNPAPFCLLDEVDAPLDDTNTERFCGMVKKMSGATQFLFISHNKIAMEMAEQLVGVTMQESGVSRVVEVDIEEALKMSDAA</sequence>
<feature type="coiled-coil region" evidence="6">
    <location>
        <begin position="849"/>
        <end position="890"/>
    </location>
</feature>
<feature type="domain" description="SMC hinge" evidence="7">
    <location>
        <begin position="517"/>
        <end position="621"/>
    </location>
</feature>